<name>A0ABW3UMX0_9BACL</name>
<accession>A0ABW3UMX0</accession>
<evidence type="ECO:0008006" key="3">
    <source>
        <dbReference type="Google" id="ProtNLM"/>
    </source>
</evidence>
<organism evidence="1 2">
    <name type="scientific">Paenibacillus vulneris</name>
    <dbReference type="NCBI Taxonomy" id="1133364"/>
    <lineage>
        <taxon>Bacteria</taxon>
        <taxon>Bacillati</taxon>
        <taxon>Bacillota</taxon>
        <taxon>Bacilli</taxon>
        <taxon>Bacillales</taxon>
        <taxon>Paenibacillaceae</taxon>
        <taxon>Paenibacillus</taxon>
    </lineage>
</organism>
<dbReference type="Proteomes" id="UP001597180">
    <property type="component" value="Unassembled WGS sequence"/>
</dbReference>
<protein>
    <recommendedName>
        <fullName evidence="3">KTSC domain-containing protein</fullName>
    </recommendedName>
</protein>
<evidence type="ECO:0000313" key="2">
    <source>
        <dbReference type="Proteomes" id="UP001597180"/>
    </source>
</evidence>
<comment type="caution">
    <text evidence="1">The sequence shown here is derived from an EMBL/GenBank/DDBJ whole genome shotgun (WGS) entry which is preliminary data.</text>
</comment>
<gene>
    <name evidence="1" type="ORF">ACFQ4B_18360</name>
</gene>
<proteinExistence type="predicted"/>
<sequence length="71" mass="8286">MTASILISSSYNYAMVAMFGNQRGRDYFQFENAKMGVYFTEQANDPARDNTCWRKFLDEKVKINLKYVIGK</sequence>
<evidence type="ECO:0000313" key="1">
    <source>
        <dbReference type="EMBL" id="MFD1222088.1"/>
    </source>
</evidence>
<keyword evidence="2" id="KW-1185">Reference proteome</keyword>
<reference evidence="2" key="1">
    <citation type="journal article" date="2019" name="Int. J. Syst. Evol. Microbiol.">
        <title>The Global Catalogue of Microorganisms (GCM) 10K type strain sequencing project: providing services to taxonomists for standard genome sequencing and annotation.</title>
        <authorList>
            <consortium name="The Broad Institute Genomics Platform"/>
            <consortium name="The Broad Institute Genome Sequencing Center for Infectious Disease"/>
            <person name="Wu L."/>
            <person name="Ma J."/>
        </authorList>
    </citation>
    <scope>NUCLEOTIDE SEQUENCE [LARGE SCALE GENOMIC DNA]</scope>
    <source>
        <strain evidence="2">CCUG 53270</strain>
    </source>
</reference>
<dbReference type="EMBL" id="JBHTLU010000021">
    <property type="protein sequence ID" value="MFD1222088.1"/>
    <property type="molecule type" value="Genomic_DNA"/>
</dbReference>
<dbReference type="RefSeq" id="WP_079911358.1">
    <property type="nucleotide sequence ID" value="NZ_BAABJG010000031.1"/>
</dbReference>